<evidence type="ECO:0000313" key="3">
    <source>
        <dbReference type="EMBL" id="KAK5697261.1"/>
    </source>
</evidence>
<accession>A0AAN7W0D8</accession>
<dbReference type="Proteomes" id="UP001310594">
    <property type="component" value="Unassembled WGS sequence"/>
</dbReference>
<dbReference type="Pfam" id="PF11374">
    <property type="entry name" value="DUF3176"/>
    <property type="match status" value="1"/>
</dbReference>
<dbReference type="AlphaFoldDB" id="A0AAN7W0D8"/>
<name>A0AAN7W0D8_9PEZI</name>
<dbReference type="EMBL" id="JAVRQU010000011">
    <property type="protein sequence ID" value="KAK5697261.1"/>
    <property type="molecule type" value="Genomic_DNA"/>
</dbReference>
<feature type="compositionally biased region" description="Polar residues" evidence="1">
    <location>
        <begin position="1"/>
        <end position="23"/>
    </location>
</feature>
<feature type="transmembrane region" description="Helical" evidence="2">
    <location>
        <begin position="189"/>
        <end position="213"/>
    </location>
</feature>
<keyword evidence="2" id="KW-1133">Transmembrane helix</keyword>
<gene>
    <name evidence="3" type="ORF">LTR97_007397</name>
</gene>
<protein>
    <submittedName>
        <fullName evidence="3">Uncharacterized protein</fullName>
    </submittedName>
</protein>
<evidence type="ECO:0000256" key="1">
    <source>
        <dbReference type="SAM" id="MobiDB-lite"/>
    </source>
</evidence>
<dbReference type="InterPro" id="IPR021514">
    <property type="entry name" value="DUF3176"/>
</dbReference>
<feature type="region of interest" description="Disordered" evidence="1">
    <location>
        <begin position="1"/>
        <end position="34"/>
    </location>
</feature>
<comment type="caution">
    <text evidence="3">The sequence shown here is derived from an EMBL/GenBank/DDBJ whole genome shotgun (WGS) entry which is preliminary data.</text>
</comment>
<organism evidence="3 4">
    <name type="scientific">Elasticomyces elasticus</name>
    <dbReference type="NCBI Taxonomy" id="574655"/>
    <lineage>
        <taxon>Eukaryota</taxon>
        <taxon>Fungi</taxon>
        <taxon>Dikarya</taxon>
        <taxon>Ascomycota</taxon>
        <taxon>Pezizomycotina</taxon>
        <taxon>Dothideomycetes</taxon>
        <taxon>Dothideomycetidae</taxon>
        <taxon>Mycosphaerellales</taxon>
        <taxon>Teratosphaeriaceae</taxon>
        <taxon>Elasticomyces</taxon>
    </lineage>
</organism>
<feature type="transmembrane region" description="Helical" evidence="2">
    <location>
        <begin position="604"/>
        <end position="627"/>
    </location>
</feature>
<sequence length="688" mass="75991">MTGQMGDNESSVQLIPPSTQLRDYQTGPGEGQRRRKLETLLIEEPARNESGQASLNPYKSANNGRTRASLLRLWWAELLAASFSLACIIVQASLLRALGGEPFGSWRLLRTDINPNTLISVLATMNRSSLLLYVTQGIAQLKWPYFQRRTHRLSDLQIFDDASRGPLGSLYLLWSVNIKVSCDAIDQEVGMLIMIQATVACLGAFIVVFALFVEPFTQQIIAPSIVVAIAHNESASLAATNIYWWDSWGNQSQQLILEYQVTILSAVAQPAASPQHDCPSGNCTWNEYSSLGICNFCENITREAEVSCGPLRHSAQTNHSDFLADLGLCTYRVPSGVGEDDFFWTLWAPLFDNFENGTRQSNSKSYYPSTWWNTTVSSSYYEGVSSGLANITNLVFADSITNYTSLDMAYSVLPNITRCSMTWCKQTFSASSVENGTLHDRSTSNVPIYINATTGYGATQPHALWIEEHSASAADLHSWSPNLAGALDEVYYVDDMFPTNIPTMLADILGYTYFMDGTQDWDEDEVTNTTAQADILNALIPSTKSGGNTLGWSQQVFEGDDGRNMSATLDNVAVALTNLIRRSPNVTSVQGFVHRPNVLIRIRWVWFIYPVSISALSIVFLALVMTLSNRKGELVWKASSAALAFHGLRSDQDSEVSLVDLLKIRDAAESKWVKLAADDDGRLALRAS</sequence>
<keyword evidence="2" id="KW-0812">Transmembrane</keyword>
<proteinExistence type="predicted"/>
<keyword evidence="2" id="KW-0472">Membrane</keyword>
<evidence type="ECO:0000313" key="4">
    <source>
        <dbReference type="Proteomes" id="UP001310594"/>
    </source>
</evidence>
<dbReference type="PANTHER" id="PTHR35394">
    <property type="entry name" value="DUF3176 DOMAIN-CONTAINING PROTEIN"/>
    <property type="match status" value="1"/>
</dbReference>
<dbReference type="PANTHER" id="PTHR35394:SF5">
    <property type="entry name" value="DUF3176 DOMAIN-CONTAINING PROTEIN"/>
    <property type="match status" value="1"/>
</dbReference>
<reference evidence="3" key="1">
    <citation type="submission" date="2023-08" db="EMBL/GenBank/DDBJ databases">
        <title>Black Yeasts Isolated from many extreme environments.</title>
        <authorList>
            <person name="Coleine C."/>
            <person name="Stajich J.E."/>
            <person name="Selbmann L."/>
        </authorList>
    </citation>
    <scope>NUCLEOTIDE SEQUENCE</scope>
    <source>
        <strain evidence="3">CCFEE 5810</strain>
    </source>
</reference>
<feature type="transmembrane region" description="Helical" evidence="2">
    <location>
        <begin position="73"/>
        <end position="98"/>
    </location>
</feature>
<evidence type="ECO:0000256" key="2">
    <source>
        <dbReference type="SAM" id="Phobius"/>
    </source>
</evidence>